<dbReference type="Gene3D" id="1.10.246.130">
    <property type="match status" value="1"/>
</dbReference>
<dbReference type="AlphaFoldDB" id="A0A915IRU5"/>
<dbReference type="GO" id="GO:0006751">
    <property type="term" value="P:glutathione catabolic process"/>
    <property type="evidence" value="ECO:0007669"/>
    <property type="project" value="InterPro"/>
</dbReference>
<evidence type="ECO:0000256" key="2">
    <source>
        <dbReference type="PIRSR" id="PIRSR600101-2"/>
    </source>
</evidence>
<reference evidence="4" key="1">
    <citation type="submission" date="2022-11" db="UniProtKB">
        <authorList>
            <consortium name="WormBaseParasite"/>
        </authorList>
    </citation>
    <scope>IDENTIFICATION</scope>
</reference>
<evidence type="ECO:0000256" key="1">
    <source>
        <dbReference type="PIRSR" id="PIRSR600101-1"/>
    </source>
</evidence>
<dbReference type="GO" id="GO:0036374">
    <property type="term" value="F:glutathione hydrolase activity"/>
    <property type="evidence" value="ECO:0007669"/>
    <property type="project" value="InterPro"/>
</dbReference>
<dbReference type="Pfam" id="PF01019">
    <property type="entry name" value="G_glu_transpept"/>
    <property type="match status" value="1"/>
</dbReference>
<name>A0A915IRU5_ROMCU</name>
<dbReference type="OMA" id="QRANDEC"/>
<protein>
    <submittedName>
        <fullName evidence="4">Gamma-glutamyltransferase</fullName>
    </submittedName>
</protein>
<keyword evidence="3" id="KW-1185">Reference proteome</keyword>
<feature type="binding site" evidence="2">
    <location>
        <begin position="397"/>
        <end position="399"/>
    </location>
    <ligand>
        <name>L-glutamate</name>
        <dbReference type="ChEBI" id="CHEBI:29985"/>
    </ligand>
</feature>
<sequence>MSMQTKNKYGQTLSAEERKAKSPLGIYEKAAVAADNGACSEIGNAILRKGGNAVESVIATAICIGVMDPHSAGLGGGHFLTIYNKQSKSCTILDARERAPFHIEDARYQNDTKLIQTGWIAVAVPGEIHGFWTAYQRYGGNVPWKDLWTPTIDICRKGMSISPAVAKILRDYASAVKSSPYLSDFIDEKTGQPRKEGEMMKFPKLADTMEKLANSKNPVQLFYDSEWTDRMIDEFRTNGGVMTREDFRNYTSRLGVRERPPIYAKLRNNLTFCSPPPPSSGGLSTSIISTLDAFDMTTVDKSNRTAVAQLFHRFLEATKFAYGIRNKLGDMDFVDSAYQSVDSANYPTYARYIRQKITDKSMTDPLYYGAATVKWDHGTAHMSVVDQYGNAASLTSSINL</sequence>
<proteinExistence type="predicted"/>
<dbReference type="InterPro" id="IPR000101">
    <property type="entry name" value="GGT_peptidase"/>
</dbReference>
<dbReference type="GO" id="GO:0005886">
    <property type="term" value="C:plasma membrane"/>
    <property type="evidence" value="ECO:0007669"/>
    <property type="project" value="TreeGrafter"/>
</dbReference>
<feature type="binding site" evidence="2">
    <location>
        <position position="96"/>
    </location>
    <ligand>
        <name>L-glutamate</name>
        <dbReference type="ChEBI" id="CHEBI:29985"/>
    </ligand>
</feature>
<dbReference type="Proteomes" id="UP000887565">
    <property type="component" value="Unplaced"/>
</dbReference>
<dbReference type="FunFam" id="1.10.246.130:FF:000001">
    <property type="entry name" value="Gamma-glutamyltransferase 5 isoform 1"/>
    <property type="match status" value="1"/>
</dbReference>
<evidence type="ECO:0000313" key="4">
    <source>
        <dbReference type="WBParaSite" id="nRc.2.0.1.t16109-RA"/>
    </source>
</evidence>
<dbReference type="PANTHER" id="PTHR11686">
    <property type="entry name" value="GAMMA GLUTAMYL TRANSPEPTIDASE"/>
    <property type="match status" value="1"/>
</dbReference>
<evidence type="ECO:0000313" key="3">
    <source>
        <dbReference type="Proteomes" id="UP000887565"/>
    </source>
</evidence>
<dbReference type="PRINTS" id="PR01210">
    <property type="entry name" value="GGTRANSPTASE"/>
</dbReference>
<dbReference type="InterPro" id="IPR043138">
    <property type="entry name" value="GGT_lsub"/>
</dbReference>
<dbReference type="WBParaSite" id="nRc.2.0.1.t16109-RA">
    <property type="protein sequence ID" value="nRc.2.0.1.t16109-RA"/>
    <property type="gene ID" value="nRc.2.0.1.g16109"/>
</dbReference>
<feature type="active site" description="Nucleophile" evidence="1">
    <location>
        <position position="379"/>
    </location>
</feature>
<dbReference type="InterPro" id="IPR029055">
    <property type="entry name" value="Ntn_hydrolases_N"/>
</dbReference>
<dbReference type="SUPFAM" id="SSF56235">
    <property type="entry name" value="N-terminal nucleophile aminohydrolases (Ntn hydrolases)"/>
    <property type="match status" value="1"/>
</dbReference>
<organism evidence="3 4">
    <name type="scientific">Romanomermis culicivorax</name>
    <name type="common">Nematode worm</name>
    <dbReference type="NCBI Taxonomy" id="13658"/>
    <lineage>
        <taxon>Eukaryota</taxon>
        <taxon>Metazoa</taxon>
        <taxon>Ecdysozoa</taxon>
        <taxon>Nematoda</taxon>
        <taxon>Enoplea</taxon>
        <taxon>Dorylaimia</taxon>
        <taxon>Mermithida</taxon>
        <taxon>Mermithoidea</taxon>
        <taxon>Mermithidae</taxon>
        <taxon>Romanomermis</taxon>
    </lineage>
</organism>
<accession>A0A915IRU5</accession>
<dbReference type="PANTHER" id="PTHR11686:SF9">
    <property type="entry name" value="RE13973P"/>
    <property type="match status" value="1"/>
</dbReference>